<keyword evidence="2" id="KW-1185">Reference proteome</keyword>
<dbReference type="RefSeq" id="WP_123818536.1">
    <property type="nucleotide sequence ID" value="NZ_RKQG01000001.1"/>
</dbReference>
<accession>A0A3N4RNB4</accession>
<evidence type="ECO:0000313" key="1">
    <source>
        <dbReference type="EMBL" id="RPE34908.1"/>
    </source>
</evidence>
<comment type="caution">
    <text evidence="1">The sequence shown here is derived from an EMBL/GenBank/DDBJ whole genome shotgun (WGS) entry which is preliminary data.</text>
</comment>
<sequence length="125" mass="12610">MPTCWKSSCTGALVAQWQRRPTADEASAQADADLAARNTLLADVGLPALAPTDILPPDPATSTLAVHSCGAHAITMSLAQHIHQATCSAPSEALPGCGCTPEPLPVPPSAPATVTLPTGWVVPAG</sequence>
<dbReference type="AlphaFoldDB" id="A0A3N4RNB4"/>
<organism evidence="1 2">
    <name type="scientific">Kitasatospora cineracea</name>
    <dbReference type="NCBI Taxonomy" id="88074"/>
    <lineage>
        <taxon>Bacteria</taxon>
        <taxon>Bacillati</taxon>
        <taxon>Actinomycetota</taxon>
        <taxon>Actinomycetes</taxon>
        <taxon>Kitasatosporales</taxon>
        <taxon>Streptomycetaceae</taxon>
        <taxon>Kitasatospora</taxon>
    </lineage>
</organism>
<gene>
    <name evidence="1" type="ORF">EDD38_3250</name>
</gene>
<dbReference type="Proteomes" id="UP000266906">
    <property type="component" value="Unassembled WGS sequence"/>
</dbReference>
<name>A0A3N4RNB4_9ACTN</name>
<dbReference type="EMBL" id="RKQG01000001">
    <property type="protein sequence ID" value="RPE34908.1"/>
    <property type="molecule type" value="Genomic_DNA"/>
</dbReference>
<proteinExistence type="predicted"/>
<evidence type="ECO:0000313" key="2">
    <source>
        <dbReference type="Proteomes" id="UP000266906"/>
    </source>
</evidence>
<reference evidence="1 2" key="1">
    <citation type="submission" date="2018-11" db="EMBL/GenBank/DDBJ databases">
        <title>Sequencing the genomes of 1000 actinobacteria strains.</title>
        <authorList>
            <person name="Klenk H.-P."/>
        </authorList>
    </citation>
    <scope>NUCLEOTIDE SEQUENCE [LARGE SCALE GENOMIC DNA]</scope>
    <source>
        <strain evidence="1 2">DSM 44781</strain>
    </source>
</reference>
<protein>
    <submittedName>
        <fullName evidence="1">Uncharacterized protein</fullName>
    </submittedName>
</protein>